<dbReference type="EMBL" id="WWCU01000005">
    <property type="protein sequence ID" value="MYN07031.1"/>
    <property type="molecule type" value="Genomic_DNA"/>
</dbReference>
<dbReference type="NCBIfam" id="NF047847">
    <property type="entry name" value="SS_mature_LptM"/>
    <property type="match status" value="1"/>
</dbReference>
<dbReference type="Pfam" id="PF13627">
    <property type="entry name" value="LptM_cons"/>
    <property type="match status" value="1"/>
</dbReference>
<reference evidence="8 9" key="1">
    <citation type="submission" date="2019-12" db="EMBL/GenBank/DDBJ databases">
        <title>Novel species isolated from a subtropical stream in China.</title>
        <authorList>
            <person name="Lu H."/>
        </authorList>
    </citation>
    <scope>NUCLEOTIDE SEQUENCE [LARGE SCALE GENOMIC DNA]</scope>
    <source>
        <strain evidence="8 9">FT127W</strain>
    </source>
</reference>
<evidence type="ECO:0000256" key="4">
    <source>
        <dbReference type="ARBA" id="ARBA00023139"/>
    </source>
</evidence>
<dbReference type="Proteomes" id="UP000450676">
    <property type="component" value="Unassembled WGS sequence"/>
</dbReference>
<evidence type="ECO:0000256" key="2">
    <source>
        <dbReference type="ARBA" id="ARBA00022729"/>
    </source>
</evidence>
<evidence type="ECO:0000313" key="8">
    <source>
        <dbReference type="EMBL" id="MYN07031.1"/>
    </source>
</evidence>
<keyword evidence="6" id="KW-0449">Lipoprotein</keyword>
<evidence type="ECO:0000256" key="1">
    <source>
        <dbReference type="ARBA" id="ARBA00004459"/>
    </source>
</evidence>
<comment type="caution">
    <text evidence="8">The sequence shown here is derived from an EMBL/GenBank/DDBJ whole genome shotgun (WGS) entry which is preliminary data.</text>
</comment>
<proteinExistence type="predicted"/>
<evidence type="ECO:0000313" key="9">
    <source>
        <dbReference type="Proteomes" id="UP000450676"/>
    </source>
</evidence>
<protein>
    <recommendedName>
        <fullName evidence="10">Lipoprotein</fullName>
    </recommendedName>
</protein>
<dbReference type="GO" id="GO:0009279">
    <property type="term" value="C:cell outer membrane"/>
    <property type="evidence" value="ECO:0007669"/>
    <property type="project" value="UniProtKB-SubCell"/>
</dbReference>
<keyword evidence="9" id="KW-1185">Reference proteome</keyword>
<evidence type="ECO:0000256" key="6">
    <source>
        <dbReference type="ARBA" id="ARBA00023288"/>
    </source>
</evidence>
<keyword evidence="5" id="KW-0998">Cell outer membrane</keyword>
<keyword evidence="2" id="KW-0732">Signal</keyword>
<feature type="compositionally biased region" description="Pro residues" evidence="7">
    <location>
        <begin position="78"/>
        <end position="94"/>
    </location>
</feature>
<sequence length="94" mass="9538">MVFRVASARVKNSVSVMLHSKLSSQTVILIVKSTLALQFTALACTAALLGGCGQTGPLYLPKQPAKPASANTQGKPGVAPPSAPVPSTPPASQQ</sequence>
<name>A0A7X4KME7_9BURK</name>
<dbReference type="AlphaFoldDB" id="A0A7X4KME7"/>
<organism evidence="8 9">
    <name type="scientific">Pseudoduganella aquatica</name>
    <dbReference type="NCBI Taxonomy" id="2660641"/>
    <lineage>
        <taxon>Bacteria</taxon>
        <taxon>Pseudomonadati</taxon>
        <taxon>Pseudomonadota</taxon>
        <taxon>Betaproteobacteria</taxon>
        <taxon>Burkholderiales</taxon>
        <taxon>Oxalobacteraceae</taxon>
        <taxon>Telluria group</taxon>
        <taxon>Pseudoduganella</taxon>
    </lineage>
</organism>
<gene>
    <name evidence="8" type="ORF">GTP77_06725</name>
</gene>
<keyword evidence="4" id="KW-0564">Palmitate</keyword>
<evidence type="ECO:0000256" key="7">
    <source>
        <dbReference type="SAM" id="MobiDB-lite"/>
    </source>
</evidence>
<dbReference type="InterPro" id="IPR032831">
    <property type="entry name" value="LptM_cons"/>
</dbReference>
<evidence type="ECO:0000256" key="5">
    <source>
        <dbReference type="ARBA" id="ARBA00023237"/>
    </source>
</evidence>
<evidence type="ECO:0000256" key="3">
    <source>
        <dbReference type="ARBA" id="ARBA00023136"/>
    </source>
</evidence>
<keyword evidence="3" id="KW-0472">Membrane</keyword>
<accession>A0A7X4KME7</accession>
<comment type="subcellular location">
    <subcellularLocation>
        <location evidence="1">Cell outer membrane</location>
        <topology evidence="1">Lipid-anchor</topology>
    </subcellularLocation>
</comment>
<feature type="region of interest" description="Disordered" evidence="7">
    <location>
        <begin position="60"/>
        <end position="94"/>
    </location>
</feature>
<evidence type="ECO:0008006" key="10">
    <source>
        <dbReference type="Google" id="ProtNLM"/>
    </source>
</evidence>